<reference evidence="2 3" key="1">
    <citation type="submission" date="2015-02" db="EMBL/GenBank/DDBJ databases">
        <title>Genome Sequence of Jannaschia aquimarina DSM28248, a member of the Roseobacter clade.</title>
        <authorList>
            <person name="Voget S."/>
            <person name="Daniel R."/>
        </authorList>
    </citation>
    <scope>NUCLEOTIDE SEQUENCE [LARGE SCALE GENOMIC DNA]</scope>
    <source>
        <strain evidence="2 3">GSW-M26</strain>
    </source>
</reference>
<dbReference type="PATRIC" id="fig|935700.4.peg.2667"/>
<proteinExistence type="predicted"/>
<dbReference type="Proteomes" id="UP000032232">
    <property type="component" value="Unassembled WGS sequence"/>
</dbReference>
<dbReference type="STRING" id="935700.jaqu_25850"/>
<feature type="signal peptide" evidence="1">
    <location>
        <begin position="1"/>
        <end position="21"/>
    </location>
</feature>
<sequence>MRTQRILFACLFSAIPLSADANNHLLPSGGGVETTPGADAGFVVLRQPRADHRITMTVRPISGQGGNPANWNWERTEPGGGGYAAARTIRWNATASCSEGIQWIRITGPGGTQTQTLNGTRNAISGHVNYDSFDPDALDAVCIGWGEAQSGACFQNPDEGGCETERTFDENHRAIVRGSAPIMVSGACTDGPMPDETYQPRLELVCRWDP</sequence>
<keyword evidence="3" id="KW-1185">Reference proteome</keyword>
<accession>A0A0D1D6Y0</accession>
<gene>
    <name evidence="2" type="ORF">jaqu_25850</name>
</gene>
<comment type="caution">
    <text evidence="2">The sequence shown here is derived from an EMBL/GenBank/DDBJ whole genome shotgun (WGS) entry which is preliminary data.</text>
</comment>
<protein>
    <recommendedName>
        <fullName evidence="4">Secreted protein</fullName>
    </recommendedName>
</protein>
<keyword evidence="1" id="KW-0732">Signal</keyword>
<dbReference type="EMBL" id="JYFE01000046">
    <property type="protein sequence ID" value="KIT15708.1"/>
    <property type="molecule type" value="Genomic_DNA"/>
</dbReference>
<dbReference type="OrthoDB" id="7828441at2"/>
<organism evidence="2 3">
    <name type="scientific">Jannaschia aquimarina</name>
    <dbReference type="NCBI Taxonomy" id="935700"/>
    <lineage>
        <taxon>Bacteria</taxon>
        <taxon>Pseudomonadati</taxon>
        <taxon>Pseudomonadota</taxon>
        <taxon>Alphaproteobacteria</taxon>
        <taxon>Rhodobacterales</taxon>
        <taxon>Roseobacteraceae</taxon>
        <taxon>Jannaschia</taxon>
    </lineage>
</organism>
<name>A0A0D1D6Y0_9RHOB</name>
<evidence type="ECO:0000313" key="2">
    <source>
        <dbReference type="EMBL" id="KIT15708.1"/>
    </source>
</evidence>
<dbReference type="RefSeq" id="WP_043919382.1">
    <property type="nucleotide sequence ID" value="NZ_FZPF01000014.1"/>
</dbReference>
<evidence type="ECO:0000256" key="1">
    <source>
        <dbReference type="SAM" id="SignalP"/>
    </source>
</evidence>
<feature type="chain" id="PRO_5002240204" description="Secreted protein" evidence="1">
    <location>
        <begin position="22"/>
        <end position="210"/>
    </location>
</feature>
<evidence type="ECO:0000313" key="3">
    <source>
        <dbReference type="Proteomes" id="UP000032232"/>
    </source>
</evidence>
<dbReference type="AlphaFoldDB" id="A0A0D1D6Y0"/>
<evidence type="ECO:0008006" key="4">
    <source>
        <dbReference type="Google" id="ProtNLM"/>
    </source>
</evidence>